<evidence type="ECO:0000313" key="1">
    <source>
        <dbReference type="EMBL" id="KAJ9072091.1"/>
    </source>
</evidence>
<gene>
    <name evidence="1" type="ORF">DSO57_1030831</name>
</gene>
<dbReference type="Proteomes" id="UP001165960">
    <property type="component" value="Unassembled WGS sequence"/>
</dbReference>
<dbReference type="EMBL" id="QTSX02003056">
    <property type="protein sequence ID" value="KAJ9072091.1"/>
    <property type="molecule type" value="Genomic_DNA"/>
</dbReference>
<proteinExistence type="predicted"/>
<name>A0ACC2TC00_9FUNG</name>
<comment type="caution">
    <text evidence="1">The sequence shown here is derived from an EMBL/GenBank/DDBJ whole genome shotgun (WGS) entry which is preliminary data.</text>
</comment>
<reference evidence="1" key="1">
    <citation type="submission" date="2022-04" db="EMBL/GenBank/DDBJ databases">
        <title>Genome of the entomopathogenic fungus Entomophthora muscae.</title>
        <authorList>
            <person name="Elya C."/>
            <person name="Lovett B.R."/>
            <person name="Lee E."/>
            <person name="Macias A.M."/>
            <person name="Hajek A.E."/>
            <person name="De Bivort B.L."/>
            <person name="Kasson M.T."/>
            <person name="De Fine Licht H.H."/>
            <person name="Stajich J.E."/>
        </authorList>
    </citation>
    <scope>NUCLEOTIDE SEQUENCE</scope>
    <source>
        <strain evidence="1">Berkeley</strain>
    </source>
</reference>
<keyword evidence="2" id="KW-1185">Reference proteome</keyword>
<protein>
    <submittedName>
        <fullName evidence="1">Uncharacterized protein</fullName>
    </submittedName>
</protein>
<sequence>MEPETLLAYLVIGGTAAALVYIGSYIALKKNQDARKKTDSDSDSSSEEDSEALTAEDAYMFPIYGSGALLSLYLVFKFLNKEYPWRKALRAFFKTKFDYLDIGSFFISLALTGYYVWSKNWIASNVFGIAFSLSAIQLIDLDSFKTGWILLSGLFFYDIFWVFGTDVMVTVATKFEAPIKILWPKSFTPDVPGGPLKFTLLGLGDIVMPGIFVTLCLKFDRHNAIQDAEKMGDSGVALLKSIKRHPITASYPKPYFYACLGAYISGLFTTIFVMHTFKAAQPALLYLSPACSAAPLIVAFFKGQFQDLLVFTTEKPKEDTESDGAAAAPEPTKACDSSESDSGVRKNRSRRRRAAGAKP</sequence>
<evidence type="ECO:0000313" key="2">
    <source>
        <dbReference type="Proteomes" id="UP001165960"/>
    </source>
</evidence>
<accession>A0ACC2TC00</accession>
<organism evidence="1 2">
    <name type="scientific">Entomophthora muscae</name>
    <dbReference type="NCBI Taxonomy" id="34485"/>
    <lineage>
        <taxon>Eukaryota</taxon>
        <taxon>Fungi</taxon>
        <taxon>Fungi incertae sedis</taxon>
        <taxon>Zoopagomycota</taxon>
        <taxon>Entomophthoromycotina</taxon>
        <taxon>Entomophthoromycetes</taxon>
        <taxon>Entomophthorales</taxon>
        <taxon>Entomophthoraceae</taxon>
        <taxon>Entomophthora</taxon>
    </lineage>
</organism>